<feature type="compositionally biased region" description="Polar residues" evidence="1">
    <location>
        <begin position="23"/>
        <end position="45"/>
    </location>
</feature>
<dbReference type="PANTHER" id="PTHR34305">
    <property type="entry name" value="EXPRESSED PROTEIN"/>
    <property type="match status" value="1"/>
</dbReference>
<dbReference type="GO" id="GO:0008270">
    <property type="term" value="F:zinc ion binding"/>
    <property type="evidence" value="ECO:0007669"/>
    <property type="project" value="InterPro"/>
</dbReference>
<comment type="caution">
    <text evidence="2">The sequence shown here is derived from an EMBL/GenBank/DDBJ whole genome shotgun (WGS) entry which is preliminary data.</text>
</comment>
<evidence type="ECO:0000313" key="3">
    <source>
        <dbReference type="Proteomes" id="UP000077521"/>
    </source>
</evidence>
<dbReference type="Pfam" id="PF18717">
    <property type="entry name" value="CxC4"/>
    <property type="match status" value="1"/>
</dbReference>
<feature type="compositionally biased region" description="Basic residues" evidence="1">
    <location>
        <begin position="90"/>
        <end position="99"/>
    </location>
</feature>
<dbReference type="InterPro" id="IPR040648">
    <property type="entry name" value="HMGXB3_CxC4"/>
</dbReference>
<gene>
    <name evidence="2" type="ORF">A4X13_0g8014</name>
</gene>
<organism evidence="2 3">
    <name type="scientific">Tilletia indica</name>
    <dbReference type="NCBI Taxonomy" id="43049"/>
    <lineage>
        <taxon>Eukaryota</taxon>
        <taxon>Fungi</taxon>
        <taxon>Dikarya</taxon>
        <taxon>Basidiomycota</taxon>
        <taxon>Ustilaginomycotina</taxon>
        <taxon>Exobasidiomycetes</taxon>
        <taxon>Tilletiales</taxon>
        <taxon>Tilletiaceae</taxon>
        <taxon>Tilletia</taxon>
    </lineage>
</organism>
<feature type="region of interest" description="Disordered" evidence="1">
    <location>
        <begin position="80"/>
        <end position="135"/>
    </location>
</feature>
<dbReference type="EMBL" id="LWDF02001193">
    <property type="protein sequence ID" value="KAE8239925.1"/>
    <property type="molecule type" value="Genomic_DNA"/>
</dbReference>
<sequence length="945" mass="103685">MSLNAPPESDSAGHAALERRSSSDNPPTLTFSSPAFQSLPNTGPTFNPPPLSFAAAEHLQLMPTAFGSSPLPSSSAIPTSFGSSLIVPGSRKRKRKPNKKSGIDLTSRRSGSGTASNVDAAAVDESVTHEGTMYESGDYGGMDDMFAAGEDEDQVNGFLITSSASTYGPASKDNNDSSTDALRTYAEMIFESRSIYFARVDERCWVMEGVSKDLPQLGQFYHVTLYEGATSTGVEKMASCDCSQGKDGHNCLHKQVLLQHSDRFKEEIILSKDINPVAIEIAVHLHGRRAWFSVLSTQSSIQSHSQDGKRCIVSLLGSRRWTCSAPHCSSKLQPASTCVHRQRAEDFWINTIGLDAQGDGGEEDNEVDDADDLETITYDAVSVQAHVQLKPCSHRPVPPPPFCRLPSEPISAPVVAAAALPAVLPIGMHARCDCGQFSNLDEPRKRRSCTIYYSTGPVMRQIETQECKCRKGSEKRSIGPDLSEYGLFNWNNSVVVTHELFNSYSSQLSASSTPLTAFYTTTQHAYEQHCPDGRPKFLARSTFIKLYFAYVGLQQLDVSFSCSRCGPTPAIVIADGVVLAYSASLKHGNLSPPTTVGTERSNRARPQSISPFIPNALVRSAARAVAQAIDHGSADRLEALRVFTSALDSASSKFPLAITLWTRNFKQVLLDVCLASSLEPRLKSSLQHLIVQFSASDGILQLCRPLCKPLLMELSEIEISASTKQRCIHLSTTLSRHCPFLGNLLVIFAHRPLEALKTTESLFGSLQLLLGSTAEVVDYQMAILEPRTSPPPSLPLVTTPSIYTQTGTLYGSPQCRSRPFYPRLEEEVGGRSSEKQAIKESEDTSAVQCRKFYDDYVKRKRTGGIMALWCTHCICVGFHVIPHAEGRNDVFSAIFTHWPDPPSVIVYDFACQLGPYSLRREPHFFKDTLFVVDQMHEKARLFLRG</sequence>
<dbReference type="PANTHER" id="PTHR34305:SF1">
    <property type="entry name" value="SWIM-TYPE DOMAIN-CONTAINING PROTEIN"/>
    <property type="match status" value="1"/>
</dbReference>
<reference evidence="2" key="1">
    <citation type="submission" date="2016-04" db="EMBL/GenBank/DDBJ databases">
        <authorList>
            <person name="Nguyen H.D."/>
            <person name="Samba Siva P."/>
            <person name="Cullis J."/>
            <person name="Levesque C.A."/>
            <person name="Hambleton S."/>
        </authorList>
    </citation>
    <scope>NUCLEOTIDE SEQUENCE</scope>
    <source>
        <strain evidence="2">DAOMC 236416</strain>
    </source>
</reference>
<proteinExistence type="predicted"/>
<dbReference type="Proteomes" id="UP000077521">
    <property type="component" value="Unassembled WGS sequence"/>
</dbReference>
<accession>A0A177TNF2</accession>
<dbReference type="PROSITE" id="PS50966">
    <property type="entry name" value="ZF_SWIM"/>
    <property type="match status" value="1"/>
</dbReference>
<evidence type="ECO:0000313" key="2">
    <source>
        <dbReference type="EMBL" id="KAE8239925.1"/>
    </source>
</evidence>
<feature type="region of interest" description="Disordered" evidence="1">
    <location>
        <begin position="1"/>
        <end position="51"/>
    </location>
</feature>
<protein>
    <submittedName>
        <fullName evidence="2">Uncharacterized protein</fullName>
    </submittedName>
</protein>
<name>A0A177TNF2_9BASI</name>
<feature type="compositionally biased region" description="Polar residues" evidence="1">
    <location>
        <begin position="108"/>
        <end position="117"/>
    </location>
</feature>
<evidence type="ECO:0000256" key="1">
    <source>
        <dbReference type="SAM" id="MobiDB-lite"/>
    </source>
</evidence>
<keyword evidence="3" id="KW-1185">Reference proteome</keyword>
<reference evidence="2" key="2">
    <citation type="journal article" date="2019" name="IMA Fungus">
        <title>Genome sequencing and comparison of five Tilletia species to identify candidate genes for the detection of regulated species infecting wheat.</title>
        <authorList>
            <person name="Nguyen H.D.T."/>
            <person name="Sultana T."/>
            <person name="Kesanakurti P."/>
            <person name="Hambleton S."/>
        </authorList>
    </citation>
    <scope>NUCLEOTIDE SEQUENCE</scope>
    <source>
        <strain evidence="2">DAOMC 236416</strain>
    </source>
</reference>
<dbReference type="AlphaFoldDB" id="A0A177TNF2"/>
<dbReference type="InterPro" id="IPR007527">
    <property type="entry name" value="Znf_SWIM"/>
</dbReference>